<keyword evidence="2" id="KW-1185">Reference proteome</keyword>
<dbReference type="Proteomes" id="UP000036449">
    <property type="component" value="Unassembled WGS sequence"/>
</dbReference>
<comment type="caution">
    <text evidence="1">The sequence shown here is derived from an EMBL/GenBank/DDBJ whole genome shotgun (WGS) entry which is preliminary data.</text>
</comment>
<name>A0A0J6UXW9_9HYPH</name>
<dbReference type="PATRIC" id="fig|1187852.3.peg.3706"/>
<reference evidence="1 2" key="1">
    <citation type="submission" date="2015-03" db="EMBL/GenBank/DDBJ databases">
        <title>Genome sequencing of Methylobacterium tarhaniae DSM 25844.</title>
        <authorList>
            <person name="Chaudhry V."/>
            <person name="Patil P.B."/>
        </authorList>
    </citation>
    <scope>NUCLEOTIDE SEQUENCE [LARGE SCALE GENOMIC DNA]</scope>
    <source>
        <strain evidence="1 2">DSM 25844</strain>
    </source>
</reference>
<dbReference type="SUPFAM" id="SSF69349">
    <property type="entry name" value="Phage fibre proteins"/>
    <property type="match status" value="1"/>
</dbReference>
<organism evidence="1 2">
    <name type="scientific">Methylobacterium tarhaniae</name>
    <dbReference type="NCBI Taxonomy" id="1187852"/>
    <lineage>
        <taxon>Bacteria</taxon>
        <taxon>Pseudomonadati</taxon>
        <taxon>Pseudomonadota</taxon>
        <taxon>Alphaproteobacteria</taxon>
        <taxon>Hyphomicrobiales</taxon>
        <taxon>Methylobacteriaceae</taxon>
        <taxon>Methylobacterium</taxon>
    </lineage>
</organism>
<proteinExistence type="predicted"/>
<dbReference type="EMBL" id="LABZ01000253">
    <property type="protein sequence ID" value="KMO31201.1"/>
    <property type="molecule type" value="Genomic_DNA"/>
</dbReference>
<sequence>MLENVGKAHTHTVGEQFVINVGKEMQINVGEVFQVVVGKSTLTMDKDGNVTITGTKMLLGFSDSVTAFSKVIDLNPKR</sequence>
<evidence type="ECO:0000313" key="2">
    <source>
        <dbReference type="Proteomes" id="UP000036449"/>
    </source>
</evidence>
<accession>A0A0J6UXW9</accession>
<dbReference type="AlphaFoldDB" id="A0A0J6UXW9"/>
<evidence type="ECO:0000313" key="1">
    <source>
        <dbReference type="EMBL" id="KMO31201.1"/>
    </source>
</evidence>
<protein>
    <submittedName>
        <fullName evidence="1">Uncharacterized protein</fullName>
    </submittedName>
</protein>
<gene>
    <name evidence="1" type="ORF">VQ03_27595</name>
</gene>